<reference evidence="2" key="2">
    <citation type="journal article" date="2021" name="Genome Biol. Evol.">
        <title>Developing a high-quality reference genome for a parasitic bivalve with doubly uniparental inheritance (Bivalvia: Unionida).</title>
        <authorList>
            <person name="Smith C.H."/>
        </authorList>
    </citation>
    <scope>NUCLEOTIDE SEQUENCE</scope>
    <source>
        <strain evidence="2">CHS0354</strain>
        <tissue evidence="2">Mantle</tissue>
    </source>
</reference>
<feature type="compositionally biased region" description="Basic and acidic residues" evidence="1">
    <location>
        <begin position="1"/>
        <end position="10"/>
    </location>
</feature>
<name>A0AAE0RZ21_9BIVA</name>
<feature type="region of interest" description="Disordered" evidence="1">
    <location>
        <begin position="1"/>
        <end position="22"/>
    </location>
</feature>
<keyword evidence="3" id="KW-1185">Reference proteome</keyword>
<reference evidence="2" key="1">
    <citation type="journal article" date="2021" name="Genome Biol. Evol.">
        <title>A High-Quality Reference Genome for a Parasitic Bivalve with Doubly Uniparental Inheritance (Bivalvia: Unionida).</title>
        <authorList>
            <person name="Smith C.H."/>
        </authorList>
    </citation>
    <scope>NUCLEOTIDE SEQUENCE</scope>
    <source>
        <strain evidence="2">CHS0354</strain>
    </source>
</reference>
<dbReference type="AlphaFoldDB" id="A0AAE0RZ21"/>
<dbReference type="Proteomes" id="UP001195483">
    <property type="component" value="Unassembled WGS sequence"/>
</dbReference>
<evidence type="ECO:0000313" key="3">
    <source>
        <dbReference type="Proteomes" id="UP001195483"/>
    </source>
</evidence>
<reference evidence="2" key="3">
    <citation type="submission" date="2023-05" db="EMBL/GenBank/DDBJ databases">
        <authorList>
            <person name="Smith C.H."/>
        </authorList>
    </citation>
    <scope>NUCLEOTIDE SEQUENCE</scope>
    <source>
        <strain evidence="2">CHS0354</strain>
        <tissue evidence="2">Mantle</tissue>
    </source>
</reference>
<sequence>MSNSTRVDRPRQKHVKPSIGGGEQSLYYAINPTANDANNTNNSDNNALIASVRLYLTNLNYK</sequence>
<gene>
    <name evidence="2" type="ORF">CHS0354_033083</name>
</gene>
<proteinExistence type="predicted"/>
<dbReference type="EMBL" id="JAEAOA010001950">
    <property type="protein sequence ID" value="KAK3582155.1"/>
    <property type="molecule type" value="Genomic_DNA"/>
</dbReference>
<evidence type="ECO:0000256" key="1">
    <source>
        <dbReference type="SAM" id="MobiDB-lite"/>
    </source>
</evidence>
<evidence type="ECO:0000313" key="2">
    <source>
        <dbReference type="EMBL" id="KAK3582155.1"/>
    </source>
</evidence>
<comment type="caution">
    <text evidence="2">The sequence shown here is derived from an EMBL/GenBank/DDBJ whole genome shotgun (WGS) entry which is preliminary data.</text>
</comment>
<protein>
    <submittedName>
        <fullName evidence="2">Uncharacterized protein</fullName>
    </submittedName>
</protein>
<accession>A0AAE0RZ21</accession>
<organism evidence="2 3">
    <name type="scientific">Potamilus streckersoni</name>
    <dbReference type="NCBI Taxonomy" id="2493646"/>
    <lineage>
        <taxon>Eukaryota</taxon>
        <taxon>Metazoa</taxon>
        <taxon>Spiralia</taxon>
        <taxon>Lophotrochozoa</taxon>
        <taxon>Mollusca</taxon>
        <taxon>Bivalvia</taxon>
        <taxon>Autobranchia</taxon>
        <taxon>Heteroconchia</taxon>
        <taxon>Palaeoheterodonta</taxon>
        <taxon>Unionida</taxon>
        <taxon>Unionoidea</taxon>
        <taxon>Unionidae</taxon>
        <taxon>Ambleminae</taxon>
        <taxon>Lampsilini</taxon>
        <taxon>Potamilus</taxon>
    </lineage>
</organism>